<accession>A0A182WN00</accession>
<dbReference type="EnsemblMetazoa" id="AMIN014107-RA">
    <property type="protein sequence ID" value="AMIN014107-PA"/>
    <property type="gene ID" value="AMIN014107"/>
</dbReference>
<evidence type="ECO:0000313" key="1">
    <source>
        <dbReference type="EnsemblMetazoa" id="AMIN014107-PA"/>
    </source>
</evidence>
<reference evidence="1" key="2">
    <citation type="submission" date="2020-05" db="UniProtKB">
        <authorList>
            <consortium name="EnsemblMetazoa"/>
        </authorList>
    </citation>
    <scope>IDENTIFICATION</scope>
    <source>
        <strain evidence="1">MINIMUS1</strain>
    </source>
</reference>
<reference evidence="2" key="1">
    <citation type="submission" date="2013-03" db="EMBL/GenBank/DDBJ databases">
        <title>The Genome Sequence of Anopheles minimus MINIMUS1.</title>
        <authorList>
            <consortium name="The Broad Institute Genomics Platform"/>
            <person name="Neafsey D.E."/>
            <person name="Walton C."/>
            <person name="Walker B."/>
            <person name="Young S.K."/>
            <person name="Zeng Q."/>
            <person name="Gargeya S."/>
            <person name="Fitzgerald M."/>
            <person name="Haas B."/>
            <person name="Abouelleil A."/>
            <person name="Allen A.W."/>
            <person name="Alvarado L."/>
            <person name="Arachchi H.M."/>
            <person name="Berlin A.M."/>
            <person name="Chapman S.B."/>
            <person name="Gainer-Dewar J."/>
            <person name="Goldberg J."/>
            <person name="Griggs A."/>
            <person name="Gujja S."/>
            <person name="Hansen M."/>
            <person name="Howarth C."/>
            <person name="Imamovic A."/>
            <person name="Ireland A."/>
            <person name="Larimer J."/>
            <person name="McCowan C."/>
            <person name="Murphy C."/>
            <person name="Pearson M."/>
            <person name="Poon T.W."/>
            <person name="Priest M."/>
            <person name="Roberts A."/>
            <person name="Saif S."/>
            <person name="Shea T."/>
            <person name="Sisk P."/>
            <person name="Sykes S."/>
            <person name="Wortman J."/>
            <person name="Nusbaum C."/>
            <person name="Birren B."/>
        </authorList>
    </citation>
    <scope>NUCLEOTIDE SEQUENCE [LARGE SCALE GENOMIC DNA]</scope>
    <source>
        <strain evidence="2">MINIMUS1</strain>
    </source>
</reference>
<dbReference type="Proteomes" id="UP000075920">
    <property type="component" value="Unassembled WGS sequence"/>
</dbReference>
<organism evidence="1 2">
    <name type="scientific">Anopheles minimus</name>
    <dbReference type="NCBI Taxonomy" id="112268"/>
    <lineage>
        <taxon>Eukaryota</taxon>
        <taxon>Metazoa</taxon>
        <taxon>Ecdysozoa</taxon>
        <taxon>Arthropoda</taxon>
        <taxon>Hexapoda</taxon>
        <taxon>Insecta</taxon>
        <taxon>Pterygota</taxon>
        <taxon>Neoptera</taxon>
        <taxon>Endopterygota</taxon>
        <taxon>Diptera</taxon>
        <taxon>Nematocera</taxon>
        <taxon>Culicoidea</taxon>
        <taxon>Culicidae</taxon>
        <taxon>Anophelinae</taxon>
        <taxon>Anopheles</taxon>
    </lineage>
</organism>
<protein>
    <submittedName>
        <fullName evidence="1">Uncharacterized protein</fullName>
    </submittedName>
</protein>
<dbReference type="VEuPathDB" id="VectorBase:AMIN014107"/>
<keyword evidence="2" id="KW-1185">Reference proteome</keyword>
<dbReference type="AlphaFoldDB" id="A0A182WN00"/>
<proteinExistence type="predicted"/>
<evidence type="ECO:0000313" key="2">
    <source>
        <dbReference type="Proteomes" id="UP000075920"/>
    </source>
</evidence>
<name>A0A182WN00_9DIPT</name>
<sequence length="51" mass="5875">MSSSLKHTYRINDAVGKIMHLLMFFASEAAGELKSRKTFSQHYTKREKLAD</sequence>